<dbReference type="InterPro" id="IPR029057">
    <property type="entry name" value="PRTase-like"/>
</dbReference>
<evidence type="ECO:0000313" key="14">
    <source>
        <dbReference type="Proteomes" id="UP000009096"/>
    </source>
</evidence>
<dbReference type="PROSITE" id="PS51278">
    <property type="entry name" value="GATASE_TYPE_2"/>
    <property type="match status" value="1"/>
</dbReference>
<dbReference type="STRING" id="334819.W7M1K9"/>
<feature type="domain" description="Glutamine amidotransferase type-2" evidence="12">
    <location>
        <begin position="34"/>
        <end position="274"/>
    </location>
</feature>
<dbReference type="eggNOG" id="KOG0572">
    <property type="taxonomic scope" value="Eukaryota"/>
</dbReference>
<evidence type="ECO:0000313" key="13">
    <source>
        <dbReference type="EMBL" id="EWG45468.1"/>
    </source>
</evidence>
<feature type="binding site" evidence="10">
    <location>
        <position position="409"/>
    </location>
    <ligand>
        <name>Mg(2+)</name>
        <dbReference type="ChEBI" id="CHEBI:18420"/>
    </ligand>
</feature>
<keyword evidence="6 8" id="KW-0658">Purine biosynthesis</keyword>
<gene>
    <name evidence="13" type="ORF">FVEG_06249</name>
</gene>
<evidence type="ECO:0000256" key="2">
    <source>
        <dbReference type="ARBA" id="ARBA00010138"/>
    </source>
</evidence>
<dbReference type="InterPro" id="IPR005854">
    <property type="entry name" value="PurF"/>
</dbReference>
<dbReference type="GeneID" id="30064162"/>
<dbReference type="OrthoDB" id="191723at2759"/>
<evidence type="ECO:0000256" key="1">
    <source>
        <dbReference type="ARBA" id="ARBA00005209"/>
    </source>
</evidence>
<dbReference type="EC" id="2.4.2.14" evidence="3 8"/>
<dbReference type="GO" id="GO:0006189">
    <property type="term" value="P:'de novo' IMP biosynthetic process"/>
    <property type="evidence" value="ECO:0007669"/>
    <property type="project" value="UniProtKB-UniPathway"/>
</dbReference>
<accession>W7M1K9</accession>
<dbReference type="Gene3D" id="3.60.20.10">
    <property type="entry name" value="Glutamine Phosphoribosylpyrophosphate, subunit 1, domain 1"/>
    <property type="match status" value="1"/>
</dbReference>
<keyword evidence="14" id="KW-1185">Reference proteome</keyword>
<dbReference type="PANTHER" id="PTHR11907">
    <property type="entry name" value="AMIDOPHOSPHORIBOSYLTRANSFERASE"/>
    <property type="match status" value="1"/>
</dbReference>
<evidence type="ECO:0000256" key="7">
    <source>
        <dbReference type="ARBA" id="ARBA00022962"/>
    </source>
</evidence>
<dbReference type="HAMAP" id="MF_01931">
    <property type="entry name" value="PurF"/>
    <property type="match status" value="1"/>
</dbReference>
<dbReference type="InterPro" id="IPR017932">
    <property type="entry name" value="GATase_2_dom"/>
</dbReference>
<dbReference type="EMBL" id="DS022248">
    <property type="protein sequence ID" value="EWG45468.1"/>
    <property type="molecule type" value="Genomic_DNA"/>
</dbReference>
<comment type="catalytic activity">
    <reaction evidence="8">
        <text>5-phospho-beta-D-ribosylamine + L-glutamate + diphosphate = 5-phospho-alpha-D-ribose 1-diphosphate + L-glutamine + H2O</text>
        <dbReference type="Rhea" id="RHEA:14905"/>
        <dbReference type="ChEBI" id="CHEBI:15377"/>
        <dbReference type="ChEBI" id="CHEBI:29985"/>
        <dbReference type="ChEBI" id="CHEBI:33019"/>
        <dbReference type="ChEBI" id="CHEBI:58017"/>
        <dbReference type="ChEBI" id="CHEBI:58359"/>
        <dbReference type="ChEBI" id="CHEBI:58681"/>
        <dbReference type="EC" id="2.4.2.14"/>
    </reaction>
</comment>
<evidence type="ECO:0000256" key="9">
    <source>
        <dbReference type="PIRSR" id="PIRSR000485-1"/>
    </source>
</evidence>
<feature type="compositionally biased region" description="Polar residues" evidence="11">
    <location>
        <begin position="574"/>
        <end position="583"/>
    </location>
</feature>
<feature type="region of interest" description="Disordered" evidence="11">
    <location>
        <begin position="546"/>
        <end position="583"/>
    </location>
</feature>
<dbReference type="Pfam" id="PF13522">
    <property type="entry name" value="GATase_6"/>
    <property type="match status" value="1"/>
</dbReference>
<feature type="binding site" evidence="10">
    <location>
        <position position="408"/>
    </location>
    <ligand>
        <name>Mg(2+)</name>
        <dbReference type="ChEBI" id="CHEBI:18420"/>
    </ligand>
</feature>
<dbReference type="SUPFAM" id="SSF56235">
    <property type="entry name" value="N-terminal nucleophile aminohydrolases (Ntn hydrolases)"/>
    <property type="match status" value="1"/>
</dbReference>
<sequence>MTDIVVTRREKFSQHSILSNLSTNYFRDTIFNMCGVSAILLGDQEATSAAIDLHETLYYLQHRGQDAAGIAVCQGGRVSQCKGLGMASKVFSDGRRLEHLPGYMGLGHVRYPTMGTASASEAQPFYVNAPFGISMSVNGNLVNTEYLRKFLDEEAHRHVNSDSDSELLLNIFAHGLQQLGKTRANSEDIFTALGDVYAKCQGAFACTAMIAGFGILAFRDANGIRPLCIGSRPSATLPGTEDYLVASESVVLKQLGFSNIVDILPGQACFLQKGCGPKFRQIVNDRPYTPDCFEFVYVARPDSTMDGISVYRSRQNMGEKLAKKVRAVLGEKGVQEIDAVIPVPETSNIAAATLAEKLGKPYVTALIKNRYVQRTFILPNQALRMKSVRRKLSPIDSEFRGKNLILVDDSVVRGTTSGQIVQMAREAGAAKVIFVSASPECIYPHIYGIDLADPVDLVAHGRTNQQIADYIGADQVIFQDLDGPDGLKAACMEAAEDTSKVTSFETGVFSGCYVTEVPEGYFEHLSDLRSGKRKAKTTLTNIKAGGDEGGNVVVSSGPTNGPEADEREDISLHNMASEQITTS</sequence>
<feature type="active site" description="Nucleophile" evidence="9">
    <location>
        <position position="34"/>
    </location>
</feature>
<dbReference type="KEGG" id="fvr:FVEG_06249"/>
<keyword evidence="10" id="KW-0460">Magnesium</keyword>
<keyword evidence="5 8" id="KW-0808">Transferase</keyword>
<organism evidence="13 14">
    <name type="scientific">Gibberella moniliformis (strain M3125 / FGSC 7600)</name>
    <name type="common">Maize ear and stalk rot fungus</name>
    <name type="synonym">Fusarium verticillioides</name>
    <dbReference type="NCBI Taxonomy" id="334819"/>
    <lineage>
        <taxon>Eukaryota</taxon>
        <taxon>Fungi</taxon>
        <taxon>Dikarya</taxon>
        <taxon>Ascomycota</taxon>
        <taxon>Pezizomycotina</taxon>
        <taxon>Sordariomycetes</taxon>
        <taxon>Hypocreomycetidae</taxon>
        <taxon>Hypocreales</taxon>
        <taxon>Nectriaceae</taxon>
        <taxon>Fusarium</taxon>
        <taxon>Fusarium fujikuroi species complex</taxon>
    </lineage>
</organism>
<evidence type="ECO:0000256" key="6">
    <source>
        <dbReference type="ARBA" id="ARBA00022755"/>
    </source>
</evidence>
<evidence type="ECO:0000256" key="4">
    <source>
        <dbReference type="ARBA" id="ARBA00022676"/>
    </source>
</evidence>
<protein>
    <recommendedName>
        <fullName evidence="3 8">Amidophosphoribosyltransferase</fullName>
        <shortName evidence="8">ATase</shortName>
        <ecNumber evidence="3 8">2.4.2.14</ecNumber>
    </recommendedName>
    <alternativeName>
        <fullName evidence="8">Glutamine phosphoribosylpyrophosphate amidotransferase</fullName>
    </alternativeName>
</protein>
<evidence type="ECO:0000259" key="12">
    <source>
        <dbReference type="PROSITE" id="PS51278"/>
    </source>
</evidence>
<comment type="cofactor">
    <cofactor evidence="10">
        <name>Mg(2+)</name>
        <dbReference type="ChEBI" id="CHEBI:18420"/>
    </cofactor>
    <text evidence="10">Binds 1 Mg(2+) ion per subunit.</text>
</comment>
<keyword evidence="4 8" id="KW-0328">Glycosyltransferase</keyword>
<dbReference type="NCBIfam" id="TIGR01134">
    <property type="entry name" value="purF"/>
    <property type="match status" value="1"/>
</dbReference>
<dbReference type="GO" id="GO:0004044">
    <property type="term" value="F:amidophosphoribosyltransferase activity"/>
    <property type="evidence" value="ECO:0007669"/>
    <property type="project" value="UniProtKB-EC"/>
</dbReference>
<dbReference type="InterPro" id="IPR000836">
    <property type="entry name" value="PRTase_dom"/>
</dbReference>
<evidence type="ECO:0000256" key="5">
    <source>
        <dbReference type="ARBA" id="ARBA00022679"/>
    </source>
</evidence>
<comment type="similarity">
    <text evidence="2 8">In the C-terminal section; belongs to the purine/pyrimidine phosphoribosyltransferase family.</text>
</comment>
<dbReference type="SUPFAM" id="SSF53271">
    <property type="entry name" value="PRTase-like"/>
    <property type="match status" value="1"/>
</dbReference>
<proteinExistence type="inferred from homology"/>
<name>W7M1K9_GIBM7</name>
<dbReference type="GO" id="GO:0046872">
    <property type="term" value="F:metal ion binding"/>
    <property type="evidence" value="ECO:0007669"/>
    <property type="project" value="UniProtKB-KW"/>
</dbReference>
<dbReference type="RefSeq" id="XP_018751659.1">
    <property type="nucleotide sequence ID" value="XM_018894565.1"/>
</dbReference>
<keyword evidence="7" id="KW-0315">Glutamine amidotransferase</keyword>
<reference evidence="13 14" key="1">
    <citation type="journal article" date="2010" name="Nature">
        <title>Comparative genomics reveals mobile pathogenicity chromosomes in Fusarium.</title>
        <authorList>
            <person name="Ma L.J."/>
            <person name="van der Does H.C."/>
            <person name="Borkovich K.A."/>
            <person name="Coleman J.J."/>
            <person name="Daboussi M.J."/>
            <person name="Di Pietro A."/>
            <person name="Dufresne M."/>
            <person name="Freitag M."/>
            <person name="Grabherr M."/>
            <person name="Henrissat B."/>
            <person name="Houterman P.M."/>
            <person name="Kang S."/>
            <person name="Shim W.B."/>
            <person name="Woloshuk C."/>
            <person name="Xie X."/>
            <person name="Xu J.R."/>
            <person name="Antoniw J."/>
            <person name="Baker S.E."/>
            <person name="Bluhm B.H."/>
            <person name="Breakspear A."/>
            <person name="Brown D.W."/>
            <person name="Butchko R.A."/>
            <person name="Chapman S."/>
            <person name="Coulson R."/>
            <person name="Coutinho P.M."/>
            <person name="Danchin E.G."/>
            <person name="Diener A."/>
            <person name="Gale L.R."/>
            <person name="Gardiner D.M."/>
            <person name="Goff S."/>
            <person name="Hammond-Kosack K.E."/>
            <person name="Hilburn K."/>
            <person name="Hua-Van A."/>
            <person name="Jonkers W."/>
            <person name="Kazan K."/>
            <person name="Kodira C.D."/>
            <person name="Koehrsen M."/>
            <person name="Kumar L."/>
            <person name="Lee Y.H."/>
            <person name="Li L."/>
            <person name="Manners J.M."/>
            <person name="Miranda-Saavedra D."/>
            <person name="Mukherjee M."/>
            <person name="Park G."/>
            <person name="Park J."/>
            <person name="Park S.Y."/>
            <person name="Proctor R.H."/>
            <person name="Regev A."/>
            <person name="Ruiz-Roldan M.C."/>
            <person name="Sain D."/>
            <person name="Sakthikumar S."/>
            <person name="Sykes S."/>
            <person name="Schwartz D.C."/>
            <person name="Turgeon B.G."/>
            <person name="Wapinski I."/>
            <person name="Yoder O."/>
            <person name="Young S."/>
            <person name="Zeng Q."/>
            <person name="Zhou S."/>
            <person name="Galagan J."/>
            <person name="Cuomo C.A."/>
            <person name="Kistler H.C."/>
            <person name="Rep M."/>
        </authorList>
    </citation>
    <scope>NUCLEOTIDE SEQUENCE [LARGE SCALE GENOMIC DNA]</scope>
    <source>
        <strain evidence="14">M3125 / FGSC 7600</strain>
    </source>
</reference>
<dbReference type="AlphaFoldDB" id="W7M1K9"/>
<evidence type="ECO:0000256" key="11">
    <source>
        <dbReference type="SAM" id="MobiDB-lite"/>
    </source>
</evidence>
<dbReference type="CDD" id="cd06223">
    <property type="entry name" value="PRTases_typeI"/>
    <property type="match status" value="1"/>
</dbReference>
<dbReference type="Proteomes" id="UP000009096">
    <property type="component" value="Chromosome 2"/>
</dbReference>
<evidence type="ECO:0000256" key="3">
    <source>
        <dbReference type="ARBA" id="ARBA00011941"/>
    </source>
</evidence>
<keyword evidence="10" id="KW-0479">Metal-binding</keyword>
<dbReference type="GO" id="GO:0009113">
    <property type="term" value="P:purine nucleobase biosynthetic process"/>
    <property type="evidence" value="ECO:0007669"/>
    <property type="project" value="InterPro"/>
</dbReference>
<dbReference type="InterPro" id="IPR029055">
    <property type="entry name" value="Ntn_hydrolases_N"/>
</dbReference>
<evidence type="ECO:0000256" key="8">
    <source>
        <dbReference type="PIRNR" id="PIRNR000485"/>
    </source>
</evidence>
<comment type="pathway">
    <text evidence="1 8">Purine metabolism; IMP biosynthesis via de novo pathway; N(1)-(5-phospho-D-ribosyl)glycinamide from 5-phospho-alpha-D-ribose 1-diphosphate: step 1/2.</text>
</comment>
<dbReference type="Gene3D" id="3.40.50.2020">
    <property type="match status" value="1"/>
</dbReference>
<dbReference type="VEuPathDB" id="FungiDB:FVEG_06249"/>
<dbReference type="UniPathway" id="UPA00074">
    <property type="reaction ID" value="UER00124"/>
</dbReference>
<dbReference type="PIRSF" id="PIRSF000485">
    <property type="entry name" value="Amd_phspho_trans"/>
    <property type="match status" value="1"/>
</dbReference>
<feature type="binding site" evidence="10">
    <location>
        <position position="346"/>
    </location>
    <ligand>
        <name>Mg(2+)</name>
        <dbReference type="ChEBI" id="CHEBI:18420"/>
    </ligand>
</feature>
<evidence type="ECO:0000256" key="10">
    <source>
        <dbReference type="PIRSR" id="PIRSR000485-2"/>
    </source>
</evidence>
<dbReference type="EMBL" id="CM000579">
    <property type="protein sequence ID" value="EWG45468.1"/>
    <property type="molecule type" value="Genomic_DNA"/>
</dbReference>